<dbReference type="AlphaFoldDB" id="A0A8S3X8B9"/>
<dbReference type="Proteomes" id="UP000691718">
    <property type="component" value="Unassembled WGS sequence"/>
</dbReference>
<proteinExistence type="predicted"/>
<reference evidence="1" key="1">
    <citation type="submission" date="2021-04" db="EMBL/GenBank/DDBJ databases">
        <authorList>
            <person name="Tunstrom K."/>
        </authorList>
    </citation>
    <scope>NUCLEOTIDE SEQUENCE</scope>
</reference>
<protein>
    <submittedName>
        <fullName evidence="1">(apollo) hypothetical protein</fullName>
    </submittedName>
</protein>
<evidence type="ECO:0000313" key="1">
    <source>
        <dbReference type="EMBL" id="CAG5009083.1"/>
    </source>
</evidence>
<dbReference type="EMBL" id="CAJQZP010001023">
    <property type="protein sequence ID" value="CAG5009083.1"/>
    <property type="molecule type" value="Genomic_DNA"/>
</dbReference>
<accession>A0A8S3X8B9</accession>
<organism evidence="1 2">
    <name type="scientific">Parnassius apollo</name>
    <name type="common">Apollo butterfly</name>
    <name type="synonym">Papilio apollo</name>
    <dbReference type="NCBI Taxonomy" id="110799"/>
    <lineage>
        <taxon>Eukaryota</taxon>
        <taxon>Metazoa</taxon>
        <taxon>Ecdysozoa</taxon>
        <taxon>Arthropoda</taxon>
        <taxon>Hexapoda</taxon>
        <taxon>Insecta</taxon>
        <taxon>Pterygota</taxon>
        <taxon>Neoptera</taxon>
        <taxon>Endopterygota</taxon>
        <taxon>Lepidoptera</taxon>
        <taxon>Glossata</taxon>
        <taxon>Ditrysia</taxon>
        <taxon>Papilionoidea</taxon>
        <taxon>Papilionidae</taxon>
        <taxon>Parnassiinae</taxon>
        <taxon>Parnassini</taxon>
        <taxon>Parnassius</taxon>
        <taxon>Parnassius</taxon>
    </lineage>
</organism>
<evidence type="ECO:0000313" key="2">
    <source>
        <dbReference type="Proteomes" id="UP000691718"/>
    </source>
</evidence>
<name>A0A8S3X8B9_PARAO</name>
<gene>
    <name evidence="1" type="ORF">PAPOLLO_LOCUS15166</name>
</gene>
<keyword evidence="2" id="KW-1185">Reference proteome</keyword>
<sequence>MYSCESKIKKIIGESISLPIFTLSGRRPLRQLEYSSKPVPSTSSGCAAGFTTTFFETDFTEKENIEPMTNIQLHSHKENEVVLARKEIKQLSRECRTPSLAVTQKIKKTIATTHAENKLYLKLVQVKNKLAKCRTKVKQ</sequence>
<comment type="caution">
    <text evidence="1">The sequence shown here is derived from an EMBL/GenBank/DDBJ whole genome shotgun (WGS) entry which is preliminary data.</text>
</comment>